<dbReference type="Proteomes" id="UP000020492">
    <property type="component" value="Unassembled WGS sequence"/>
</dbReference>
<reference evidence="1 2" key="1">
    <citation type="submission" date="2014-03" db="EMBL/GenBank/DDBJ databases">
        <title>Draft genome sequence of Deinococcus phoenicis 1P10ME.</title>
        <authorList>
            <person name="Stepanov V.G."/>
            <person name="Vaishampayan P."/>
            <person name="Venkateswaran K."/>
            <person name="Fox G.E."/>
        </authorList>
    </citation>
    <scope>NUCLEOTIDE SEQUENCE [LARGE SCALE GENOMIC DNA]</scope>
    <source>
        <strain evidence="1 2">1P10ME</strain>
    </source>
</reference>
<dbReference type="eggNOG" id="COG0563">
    <property type="taxonomic scope" value="Bacteria"/>
</dbReference>
<dbReference type="Gene3D" id="3.40.50.300">
    <property type="entry name" value="P-loop containing nucleotide triphosphate hydrolases"/>
    <property type="match status" value="1"/>
</dbReference>
<dbReference type="AlphaFoldDB" id="A0A016QSH7"/>
<accession>A0A016QSH7</accession>
<keyword evidence="2" id="KW-1185">Reference proteome</keyword>
<dbReference type="STRING" id="1476583.DEIPH_ctg016orf0008"/>
<dbReference type="InterPro" id="IPR027417">
    <property type="entry name" value="P-loop_NTPase"/>
</dbReference>
<proteinExistence type="predicted"/>
<name>A0A016QSH7_9DEIO</name>
<gene>
    <name evidence="1" type="ORF">DEIPH_ctg016orf0008</name>
</gene>
<sequence>MVLFVAPTPVILERVRTRTNNPYGKTAAEQREILDYIATVEPLLRRGADVEINTADLSARDVADQLVTLAQRPSFHQGVTAS</sequence>
<comment type="caution">
    <text evidence="1">The sequence shown here is derived from an EMBL/GenBank/DDBJ whole genome shotgun (WGS) entry which is preliminary data.</text>
</comment>
<evidence type="ECO:0000313" key="2">
    <source>
        <dbReference type="Proteomes" id="UP000020492"/>
    </source>
</evidence>
<evidence type="ECO:0000313" key="1">
    <source>
        <dbReference type="EMBL" id="EYB68862.1"/>
    </source>
</evidence>
<dbReference type="SUPFAM" id="SSF52540">
    <property type="entry name" value="P-loop containing nucleoside triphosphate hydrolases"/>
    <property type="match status" value="1"/>
</dbReference>
<protein>
    <submittedName>
        <fullName evidence="1">Uncharacterized protein</fullName>
    </submittedName>
</protein>
<dbReference type="EMBL" id="JHAC01000016">
    <property type="protein sequence ID" value="EYB68862.1"/>
    <property type="molecule type" value="Genomic_DNA"/>
</dbReference>
<organism evidence="1 2">
    <name type="scientific">Deinococcus phoenicis</name>
    <dbReference type="NCBI Taxonomy" id="1476583"/>
    <lineage>
        <taxon>Bacteria</taxon>
        <taxon>Thermotogati</taxon>
        <taxon>Deinococcota</taxon>
        <taxon>Deinococci</taxon>
        <taxon>Deinococcales</taxon>
        <taxon>Deinococcaceae</taxon>
        <taxon>Deinococcus</taxon>
    </lineage>
</organism>
<dbReference type="PATRIC" id="fig|1476583.3.peg.1020"/>